<keyword evidence="5" id="KW-0963">Cytoplasm</keyword>
<keyword evidence="6" id="KW-0808">Transferase</keyword>
<evidence type="ECO:0000256" key="6">
    <source>
        <dbReference type="ARBA" id="ARBA00022679"/>
    </source>
</evidence>
<dbReference type="InterPro" id="IPR003484">
    <property type="entry name" value="NodA"/>
</dbReference>
<dbReference type="InterPro" id="IPR020567">
    <property type="entry name" value="Nodulation_prot_NodA_CS"/>
</dbReference>
<dbReference type="RefSeq" id="WP_337108487.1">
    <property type="nucleotide sequence ID" value="NZ_JAPYKS010000022.1"/>
</dbReference>
<reference evidence="8 9" key="1">
    <citation type="submission" date="2022-12" db="EMBL/GenBank/DDBJ databases">
        <authorList>
            <person name="Muema E."/>
        </authorList>
    </citation>
    <scope>NUCLEOTIDE SEQUENCE [LARGE SCALE GENOMIC DNA]</scope>
    <source>
        <strain evidence="9">1326</strain>
    </source>
</reference>
<dbReference type="NCBIfam" id="TIGR04245">
    <property type="entry name" value="nodulat_NodA"/>
    <property type="match status" value="1"/>
</dbReference>
<evidence type="ECO:0000313" key="8">
    <source>
        <dbReference type="EMBL" id="MEI9412042.1"/>
    </source>
</evidence>
<dbReference type="EMBL" id="JAPYKS010000022">
    <property type="protein sequence ID" value="MEI9412042.1"/>
    <property type="molecule type" value="Genomic_DNA"/>
</dbReference>
<accession>A0ABU8L319</accession>
<evidence type="ECO:0000256" key="4">
    <source>
        <dbReference type="ARBA" id="ARBA00022458"/>
    </source>
</evidence>
<evidence type="ECO:0000256" key="2">
    <source>
        <dbReference type="ARBA" id="ARBA00010227"/>
    </source>
</evidence>
<comment type="subcellular location">
    <subcellularLocation>
        <location evidence="1">Cytoplasm</location>
    </subcellularLocation>
</comment>
<comment type="caution">
    <text evidence="8">The sequence shown here is derived from an EMBL/GenBank/DDBJ whole genome shotgun (WGS) entry which is preliminary data.</text>
</comment>
<dbReference type="Pfam" id="PF02474">
    <property type="entry name" value="NodA"/>
    <property type="match status" value="1"/>
</dbReference>
<dbReference type="PROSITE" id="PS01349">
    <property type="entry name" value="NODA"/>
    <property type="match status" value="1"/>
</dbReference>
<protein>
    <recommendedName>
        <fullName evidence="3">Nodulation protein A</fullName>
    </recommendedName>
</protein>
<organism evidence="8 9">
    <name type="scientific">Mesorhizobium salmacidum</name>
    <dbReference type="NCBI Taxonomy" id="3015171"/>
    <lineage>
        <taxon>Bacteria</taxon>
        <taxon>Pseudomonadati</taxon>
        <taxon>Pseudomonadota</taxon>
        <taxon>Alphaproteobacteria</taxon>
        <taxon>Hyphomicrobiales</taxon>
        <taxon>Phyllobacteriaceae</taxon>
        <taxon>Mesorhizobium</taxon>
    </lineage>
</organism>
<gene>
    <name evidence="8" type="ORF">O7A60_25255</name>
</gene>
<dbReference type="Proteomes" id="UP001387293">
    <property type="component" value="Unassembled WGS sequence"/>
</dbReference>
<dbReference type="Gene3D" id="3.40.630.30">
    <property type="match status" value="1"/>
</dbReference>
<proteinExistence type="inferred from homology"/>
<evidence type="ECO:0000313" key="9">
    <source>
        <dbReference type="Proteomes" id="UP001387293"/>
    </source>
</evidence>
<evidence type="ECO:0000256" key="3">
    <source>
        <dbReference type="ARBA" id="ARBA00014632"/>
    </source>
</evidence>
<sequence length="196" mass="22187">MSSEVRWKVCWESELELCDHKELAEFFRTIFARTGSFNAKPFESYRSWAGARPELRAIAYDSRGVAAHMGALRRFIRIGDEDVLVAELGLYGVRHDLERLGISHSISAMYPTLQQLGVPFAFGTVRHAMRSHLERWCRGGLATMKSGMRVRSTLRDVFAELPPTRVEDALVVVVPVARQIDEWPSGTLIDRNGPEL</sequence>
<evidence type="ECO:0000256" key="5">
    <source>
        <dbReference type="ARBA" id="ARBA00022490"/>
    </source>
</evidence>
<comment type="similarity">
    <text evidence="2">Belongs to the NodA family.</text>
</comment>
<keyword evidence="9" id="KW-1185">Reference proteome</keyword>
<evidence type="ECO:0000256" key="7">
    <source>
        <dbReference type="ARBA" id="ARBA00023315"/>
    </source>
</evidence>
<keyword evidence="4" id="KW-0536">Nodulation</keyword>
<evidence type="ECO:0000256" key="1">
    <source>
        <dbReference type="ARBA" id="ARBA00004496"/>
    </source>
</evidence>
<name>A0ABU8L319_9HYPH</name>
<keyword evidence="7" id="KW-0012">Acyltransferase</keyword>
<dbReference type="NCBIfam" id="NF001974">
    <property type="entry name" value="PRK00756.1"/>
    <property type="match status" value="1"/>
</dbReference>